<accession>A0ACB6RT23</accession>
<organism evidence="1 2">
    <name type="scientific">Macroventuria anomochaeta</name>
    <dbReference type="NCBI Taxonomy" id="301207"/>
    <lineage>
        <taxon>Eukaryota</taxon>
        <taxon>Fungi</taxon>
        <taxon>Dikarya</taxon>
        <taxon>Ascomycota</taxon>
        <taxon>Pezizomycotina</taxon>
        <taxon>Dothideomycetes</taxon>
        <taxon>Pleosporomycetidae</taxon>
        <taxon>Pleosporales</taxon>
        <taxon>Pleosporineae</taxon>
        <taxon>Didymellaceae</taxon>
        <taxon>Macroventuria</taxon>
    </lineage>
</organism>
<keyword evidence="2" id="KW-1185">Reference proteome</keyword>
<evidence type="ECO:0000313" key="2">
    <source>
        <dbReference type="Proteomes" id="UP000799754"/>
    </source>
</evidence>
<gene>
    <name evidence="1" type="ORF">BU25DRAFT_460701</name>
</gene>
<dbReference type="EMBL" id="MU006728">
    <property type="protein sequence ID" value="KAF2624857.1"/>
    <property type="molecule type" value="Genomic_DNA"/>
</dbReference>
<name>A0ACB6RT23_9PLEO</name>
<proteinExistence type="predicted"/>
<sequence length="126" mass="14653">MARKFTCLVEEHLVDKETRNWIIPDFTTTTDNDIAVASITMMATMQAYFESDWIKMRQRLDQLLQYGEQPTEWAKFLVPVFDWFNATFDRPDDEGLKSFWLTVCHADHGGSGQPDVFSGWKTAFAF</sequence>
<evidence type="ECO:0000313" key="1">
    <source>
        <dbReference type="EMBL" id="KAF2624857.1"/>
    </source>
</evidence>
<comment type="caution">
    <text evidence="1">The sequence shown here is derived from an EMBL/GenBank/DDBJ whole genome shotgun (WGS) entry which is preliminary data.</text>
</comment>
<reference evidence="1" key="1">
    <citation type="journal article" date="2020" name="Stud. Mycol.">
        <title>101 Dothideomycetes genomes: a test case for predicting lifestyles and emergence of pathogens.</title>
        <authorList>
            <person name="Haridas S."/>
            <person name="Albert R."/>
            <person name="Binder M."/>
            <person name="Bloem J."/>
            <person name="Labutti K."/>
            <person name="Salamov A."/>
            <person name="Andreopoulos B."/>
            <person name="Baker S."/>
            <person name="Barry K."/>
            <person name="Bills G."/>
            <person name="Bluhm B."/>
            <person name="Cannon C."/>
            <person name="Castanera R."/>
            <person name="Culley D."/>
            <person name="Daum C."/>
            <person name="Ezra D."/>
            <person name="Gonzalez J."/>
            <person name="Henrissat B."/>
            <person name="Kuo A."/>
            <person name="Liang C."/>
            <person name="Lipzen A."/>
            <person name="Lutzoni F."/>
            <person name="Magnuson J."/>
            <person name="Mondo S."/>
            <person name="Nolan M."/>
            <person name="Ohm R."/>
            <person name="Pangilinan J."/>
            <person name="Park H.-J."/>
            <person name="Ramirez L."/>
            <person name="Alfaro M."/>
            <person name="Sun H."/>
            <person name="Tritt A."/>
            <person name="Yoshinaga Y."/>
            <person name="Zwiers L.-H."/>
            <person name="Turgeon B."/>
            <person name="Goodwin S."/>
            <person name="Spatafora J."/>
            <person name="Crous P."/>
            <person name="Grigoriev I."/>
        </authorList>
    </citation>
    <scope>NUCLEOTIDE SEQUENCE</scope>
    <source>
        <strain evidence="1">CBS 525.71</strain>
    </source>
</reference>
<dbReference type="Proteomes" id="UP000799754">
    <property type="component" value="Unassembled WGS sequence"/>
</dbReference>
<protein>
    <submittedName>
        <fullName evidence="1">Uncharacterized protein</fullName>
    </submittedName>
</protein>